<dbReference type="EMBL" id="FOQH01000007">
    <property type="protein sequence ID" value="SFI48352.1"/>
    <property type="molecule type" value="Genomic_DNA"/>
</dbReference>
<gene>
    <name evidence="2" type="ORF">SAMN05216258_107103</name>
</gene>
<feature type="transmembrane region" description="Helical" evidence="1">
    <location>
        <begin position="32"/>
        <end position="53"/>
    </location>
</feature>
<keyword evidence="1" id="KW-0472">Membrane</keyword>
<keyword evidence="3" id="KW-1185">Reference proteome</keyword>
<reference evidence="2 3" key="1">
    <citation type="submission" date="2016-10" db="EMBL/GenBank/DDBJ databases">
        <authorList>
            <person name="de Groot N.N."/>
        </authorList>
    </citation>
    <scope>NUCLEOTIDE SEQUENCE [LARGE SCALE GENOMIC DNA]</scope>
    <source>
        <strain evidence="2 3">CGMCC 1.11030</strain>
    </source>
</reference>
<dbReference type="OrthoDB" id="199424at2"/>
<sequence>MAEADGFQPQEGEEVLWRGRPRTGFRWGLPQIASLIVGAPSLLGGLWMLAGALQAGPDLFLTLPALVASGFGGAALLAGFWYEPRRRAGTRYVLTDRRGVVIRDGPLGRRQVIAREIRADSPLDLVELGEGLGAVWFHKDRVRRAGEPGWRTVFIGFEQIEDAGRVYMILQGLRDAQAGGDGPSAAGPGA</sequence>
<accession>A0A1I3IKA4</accession>
<dbReference type="Proteomes" id="UP000199377">
    <property type="component" value="Unassembled WGS sequence"/>
</dbReference>
<organism evidence="2 3">
    <name type="scientific">Albimonas pacifica</name>
    <dbReference type="NCBI Taxonomy" id="1114924"/>
    <lineage>
        <taxon>Bacteria</taxon>
        <taxon>Pseudomonadati</taxon>
        <taxon>Pseudomonadota</taxon>
        <taxon>Alphaproteobacteria</taxon>
        <taxon>Rhodobacterales</taxon>
        <taxon>Paracoccaceae</taxon>
        <taxon>Albimonas</taxon>
    </lineage>
</organism>
<evidence type="ECO:0000313" key="3">
    <source>
        <dbReference type="Proteomes" id="UP000199377"/>
    </source>
</evidence>
<evidence type="ECO:0000313" key="2">
    <source>
        <dbReference type="EMBL" id="SFI48352.1"/>
    </source>
</evidence>
<keyword evidence="1" id="KW-0812">Transmembrane</keyword>
<keyword evidence="1" id="KW-1133">Transmembrane helix</keyword>
<dbReference type="RefSeq" id="WP_092861059.1">
    <property type="nucleotide sequence ID" value="NZ_FOQH01000007.1"/>
</dbReference>
<name>A0A1I3IKA4_9RHOB</name>
<feature type="transmembrane region" description="Helical" evidence="1">
    <location>
        <begin position="59"/>
        <end position="82"/>
    </location>
</feature>
<protein>
    <submittedName>
        <fullName evidence="2">Uncharacterized protein</fullName>
    </submittedName>
</protein>
<proteinExistence type="predicted"/>
<dbReference type="AlphaFoldDB" id="A0A1I3IKA4"/>
<evidence type="ECO:0000256" key="1">
    <source>
        <dbReference type="SAM" id="Phobius"/>
    </source>
</evidence>